<proteinExistence type="predicted"/>
<comment type="caution">
    <text evidence="1">The sequence shown here is derived from an EMBL/GenBank/DDBJ whole genome shotgun (WGS) entry which is preliminary data.</text>
</comment>
<sequence length="158" mass="17922">MFREIRRKDRVWDDGRAWELLARGEYGFLSLCGTNGYGYGIPISYALSGKSVYFHCAPEGYKLECVRANNRACFCVVGHTRIIPEGFTTEYRSVMAFGTVACSLPESERLSALDLLVDKYSADFKDIAAKYIAGSFHRTEILRLDIEHLSGKHKELHK</sequence>
<dbReference type="SUPFAM" id="SSF50475">
    <property type="entry name" value="FMN-binding split barrel"/>
    <property type="match status" value="1"/>
</dbReference>
<keyword evidence="2" id="KW-1185">Reference proteome</keyword>
<dbReference type="InterPro" id="IPR012349">
    <property type="entry name" value="Split_barrel_FMN-bd"/>
</dbReference>
<name>A0ABR7CJP1_9BACT</name>
<gene>
    <name evidence="1" type="ORF">H8S08_02060</name>
</gene>
<protein>
    <submittedName>
        <fullName evidence="1">Pyridoxamine 5'-phosphate oxidase family protein</fullName>
    </submittedName>
</protein>
<dbReference type="InterPro" id="IPR024747">
    <property type="entry name" value="Pyridox_Oxase-rel"/>
</dbReference>
<dbReference type="Proteomes" id="UP000636891">
    <property type="component" value="Unassembled WGS sequence"/>
</dbReference>
<dbReference type="Gene3D" id="2.30.110.10">
    <property type="entry name" value="Electron Transport, Fmn-binding Protein, Chain A"/>
    <property type="match status" value="1"/>
</dbReference>
<dbReference type="PANTHER" id="PTHR34071">
    <property type="entry name" value="5-NITROIMIDAZOLE ANTIBIOTICS RESISTANCE PROTEIN, NIMA-FAMILY-RELATED PROTEIN-RELATED"/>
    <property type="match status" value="1"/>
</dbReference>
<organism evidence="1 2">
    <name type="scientific">Alistipes hominis</name>
    <dbReference type="NCBI Taxonomy" id="2763015"/>
    <lineage>
        <taxon>Bacteria</taxon>
        <taxon>Pseudomonadati</taxon>
        <taxon>Bacteroidota</taxon>
        <taxon>Bacteroidia</taxon>
        <taxon>Bacteroidales</taxon>
        <taxon>Rikenellaceae</taxon>
        <taxon>Alistipes</taxon>
    </lineage>
</organism>
<reference evidence="1 2" key="1">
    <citation type="submission" date="2020-08" db="EMBL/GenBank/DDBJ databases">
        <title>Genome public.</title>
        <authorList>
            <person name="Liu C."/>
            <person name="Sun Q."/>
        </authorList>
    </citation>
    <scope>NUCLEOTIDE SEQUENCE [LARGE SCALE GENOMIC DNA]</scope>
    <source>
        <strain evidence="1 2">New-7</strain>
    </source>
</reference>
<dbReference type="RefSeq" id="WP_101571619.1">
    <property type="nucleotide sequence ID" value="NZ_JACOOK010000001.1"/>
</dbReference>
<dbReference type="EMBL" id="JACOOK010000001">
    <property type="protein sequence ID" value="MBC5615807.1"/>
    <property type="molecule type" value="Genomic_DNA"/>
</dbReference>
<dbReference type="Pfam" id="PF12900">
    <property type="entry name" value="Pyridox_ox_2"/>
    <property type="match status" value="1"/>
</dbReference>
<dbReference type="PANTHER" id="PTHR34071:SF2">
    <property type="entry name" value="FLAVIN-NUCLEOTIDE-BINDING PROTEIN"/>
    <property type="match status" value="1"/>
</dbReference>
<evidence type="ECO:0000313" key="1">
    <source>
        <dbReference type="EMBL" id="MBC5615807.1"/>
    </source>
</evidence>
<evidence type="ECO:0000313" key="2">
    <source>
        <dbReference type="Proteomes" id="UP000636891"/>
    </source>
</evidence>
<accession>A0ABR7CJP1</accession>